<dbReference type="Pfam" id="PF02452">
    <property type="entry name" value="PemK_toxin"/>
    <property type="match status" value="1"/>
</dbReference>
<dbReference type="HOGENOM" id="CLU_097054_3_0_11"/>
<dbReference type="InterPro" id="IPR003477">
    <property type="entry name" value="PemK-like"/>
</dbReference>
<accession>A0A0F6Z6C7</accession>
<evidence type="ECO:0008006" key="4">
    <source>
        <dbReference type="Google" id="ProtNLM"/>
    </source>
</evidence>
<dbReference type="GO" id="GO:0003677">
    <property type="term" value="F:DNA binding"/>
    <property type="evidence" value="ECO:0007669"/>
    <property type="project" value="InterPro"/>
</dbReference>
<dbReference type="EMBL" id="CP011309">
    <property type="protein sequence ID" value="AKF28102.1"/>
    <property type="molecule type" value="Genomic_DNA"/>
</dbReference>
<evidence type="ECO:0000313" key="3">
    <source>
        <dbReference type="Proteomes" id="UP000034037"/>
    </source>
</evidence>
<protein>
    <recommendedName>
        <fullName evidence="4">Growth inhibitor PemK</fullName>
    </recommendedName>
</protein>
<dbReference type="PATRIC" id="fig|92706.3.peg.2378"/>
<proteinExistence type="predicted"/>
<sequence>MSSTLARKASGDGSEKKKPGLFRRALRFLTHPPHKQVDNSLADIREGLGLGVDDSHEGSKPSNDHSLLHEKPEISVMPTESMARLIFYAPDMDGQTDPGEVVWIWAPADGPQQPPRKRAIVVVGRNRNAILGLLISCNPEHRTDEDWIDIGSGSWDPRGRQSWVRLDRVLEVPELGIRRQGTVVPPGRFERIANRLRNDFNWV</sequence>
<keyword evidence="3" id="KW-1185">Reference proteome</keyword>
<feature type="compositionally biased region" description="Basic and acidic residues" evidence="1">
    <location>
        <begin position="9"/>
        <end position="18"/>
    </location>
</feature>
<dbReference type="RefSeq" id="WP_003859345.1">
    <property type="nucleotide sequence ID" value="NZ_CP011309.1"/>
</dbReference>
<feature type="compositionally biased region" description="Basic and acidic residues" evidence="1">
    <location>
        <begin position="53"/>
        <end position="73"/>
    </location>
</feature>
<gene>
    <name evidence="2" type="ORF">YH66_11335</name>
</gene>
<name>A0A0F6Z6C7_9CORY</name>
<reference evidence="2 3" key="1">
    <citation type="submission" date="2015-04" db="EMBL/GenBank/DDBJ databases">
        <title>Complete Genome Sequence of Brevibacterium flavum ATCC 15168.</title>
        <authorList>
            <person name="Ahn J."/>
            <person name="Park G."/>
            <person name="Jeon W."/>
            <person name="Jang Y."/>
            <person name="Jang M."/>
            <person name="Lee H."/>
            <person name="Lee H."/>
        </authorList>
    </citation>
    <scope>NUCLEOTIDE SEQUENCE [LARGE SCALE GENOMIC DNA]</scope>
    <source>
        <strain evidence="2 3">ATCC 15168</strain>
    </source>
</reference>
<dbReference type="GeneID" id="1020293"/>
<dbReference type="AlphaFoldDB" id="A0A0F6Z6C7"/>
<feature type="region of interest" description="Disordered" evidence="1">
    <location>
        <begin position="1"/>
        <end position="22"/>
    </location>
</feature>
<dbReference type="Proteomes" id="UP000034037">
    <property type="component" value="Chromosome"/>
</dbReference>
<organism evidence="2 3">
    <name type="scientific">[Brevibacterium] flavum</name>
    <dbReference type="NCBI Taxonomy" id="92706"/>
    <lineage>
        <taxon>Bacteria</taxon>
        <taxon>Bacillati</taxon>
        <taxon>Actinomycetota</taxon>
        <taxon>Actinomycetes</taxon>
        <taxon>Mycobacteriales</taxon>
        <taxon>Corynebacteriaceae</taxon>
        <taxon>Corynebacterium</taxon>
    </lineage>
</organism>
<evidence type="ECO:0000313" key="2">
    <source>
        <dbReference type="EMBL" id="AKF28102.1"/>
    </source>
</evidence>
<feature type="region of interest" description="Disordered" evidence="1">
    <location>
        <begin position="49"/>
        <end position="74"/>
    </location>
</feature>
<evidence type="ECO:0000256" key="1">
    <source>
        <dbReference type="SAM" id="MobiDB-lite"/>
    </source>
</evidence>
<dbReference type="SUPFAM" id="SSF50118">
    <property type="entry name" value="Cell growth inhibitor/plasmid maintenance toxic component"/>
    <property type="match status" value="1"/>
</dbReference>